<organism evidence="5 6">
    <name type="scientific">Pseudomonas borbori</name>
    <dbReference type="NCBI Taxonomy" id="289003"/>
    <lineage>
        <taxon>Bacteria</taxon>
        <taxon>Pseudomonadati</taxon>
        <taxon>Pseudomonadota</taxon>
        <taxon>Gammaproteobacteria</taxon>
        <taxon>Pseudomonadales</taxon>
        <taxon>Pseudomonadaceae</taxon>
        <taxon>Pseudomonas</taxon>
    </lineage>
</organism>
<dbReference type="OrthoDB" id="9772064at2"/>
<accession>A0A1I5XSF7</accession>
<keyword evidence="2 5" id="KW-0547">Nucleotide-binding</keyword>
<gene>
    <name evidence="5" type="ORF">SAMN05216190_1762</name>
</gene>
<keyword evidence="1" id="KW-0378">Hydrolase</keyword>
<evidence type="ECO:0000256" key="1">
    <source>
        <dbReference type="ARBA" id="ARBA00022801"/>
    </source>
</evidence>
<dbReference type="InterPro" id="IPR038718">
    <property type="entry name" value="SNF2-like_sf"/>
</dbReference>
<dbReference type="Gene3D" id="3.40.50.10810">
    <property type="entry name" value="Tandem AAA-ATPase domain"/>
    <property type="match status" value="1"/>
</dbReference>
<keyword evidence="6" id="KW-1185">Reference proteome</keyword>
<dbReference type="PROSITE" id="PS51194">
    <property type="entry name" value="HELICASE_CTER"/>
    <property type="match status" value="1"/>
</dbReference>
<keyword evidence="2 5" id="KW-0067">ATP-binding</keyword>
<evidence type="ECO:0000259" key="3">
    <source>
        <dbReference type="PROSITE" id="PS51192"/>
    </source>
</evidence>
<dbReference type="CDD" id="cd18012">
    <property type="entry name" value="DEXQc_arch_SWI2_SNF2"/>
    <property type="match status" value="1"/>
</dbReference>
<dbReference type="InterPro" id="IPR000330">
    <property type="entry name" value="SNF2_N"/>
</dbReference>
<dbReference type="CDD" id="cd18793">
    <property type="entry name" value="SF2_C_SNF"/>
    <property type="match status" value="1"/>
</dbReference>
<dbReference type="GO" id="GO:0005524">
    <property type="term" value="F:ATP binding"/>
    <property type="evidence" value="ECO:0007669"/>
    <property type="project" value="InterPro"/>
</dbReference>
<dbReference type="Gene3D" id="3.40.50.300">
    <property type="entry name" value="P-loop containing nucleotide triphosphate hydrolases"/>
    <property type="match status" value="1"/>
</dbReference>
<sequence>MPAPATPSGLAALPDAYKAVLYVLALSFPGKHKTALLEQLREIGVRSSSTRAMDGPGLSEILAMLHRLDWVSLGGGGQPYCLPPERRNLVLQQLNSDVSKDSWLLALRNSIAPPRSAWDIPSQANQRLSLWLAILGGQADEVRQGLALLQSSSLRHSLIGESPCQQLLADEPGKQVFAMLRNEVRSLLLEDYLGQVNWQLRPAEEAYRQGLTLLASSSASPDLALQLMLQALWRGDWQQFEALGEGGLAFMQQFILQVLRGQYPQALLAMQEWMQAIKRQSKKRKVDLPPILNGFYCLLLLASADKPLYPALKQAVSLGLKEYYGRAYPALQLLVEQQQASVRRPDQDFSGALTFNGFDGLLLALGLYWADAEVVREPVWRERLSGFRDELMKAGYHWLGEELDALLARQFAQPRRQPDWHQLAGLVPLLSIYQRQEAWQHALTALSLLKPGRTETNPGQTQKSARLAWFVTFNPHQLNVEPREQKLGAKGQWSKGRAVALKRLFEDGDSLDFLLEQDTQAIRQIQLGSDYYYGGARYELPAEQAVLRLVGHPALFWADAPDVRIDLLLGQVSLQLKSQGTQIHLKLEPNGVQGSPGVLLRKETPTRLLVYPISRELRQIADIVGDGLSVPQAAKAQLVEAIGAIAPLLPIHSDLPELAGHLDSIAADSTLYAHLLPLEAGLRLQLLVRPLASSSWFKPGHGLENVLGELDGKALQASRDLHAESASLQRVLQACPALAQADSDGQEWQLAEPQDALQVLSELQALEGDWLQCVWPEGERMRIKARPGMGQLRLGLKQQGDWFVLSGEVQLDDGRVLQLRQLLELLKSSPGRFLKLGEQDWLALSDSLRKRLDELAHLADRVGDDGLRLNLLTTPLLAGLAQEAGEFQADAGWQTHLDKLESLKHFQPQLPSTLQAELRDYQREGFDWLARLAQWGVGACLADDMGLGKTVQTLALLLHRAPAGPQLVVAPTSVALNWQAETARFAPTLRLHIYQQNRHLDGLGPLDLVIVSYGLLQQDNQAFASQHWTSVVLDEAQAIKNSQSKRSQAAMTLQADFKLIASGTPVENHLGELWNLFRFINPGLLGSQERFAQRFSTPIERGEQGARKALKALIQPFILRRLKSQVLDELPPRTEITYKVPLSSEELHLYQALRQQALDTLGSTAPGKSLQVLAEITRLRRFCCHPSLVMPECGLSGSKLAAFAEIVEELLENRHKALVFSQFVDHLSIIRGWLDEQGISYQYLDGATPPKERQARMDAFQTGSGEIFLISLKAGGTGLNLTAADYVIHLDPWWNPAVEDQASDRAHRMGQQRPVTIYRLVTENTIEEQIVALHGQKRDLADSLLSGGEVSGKLDADALLSLLKGDQVP</sequence>
<dbReference type="PROSITE" id="PS51192">
    <property type="entry name" value="HELICASE_ATP_BIND_1"/>
    <property type="match status" value="1"/>
</dbReference>
<dbReference type="InterPro" id="IPR001650">
    <property type="entry name" value="Helicase_C-like"/>
</dbReference>
<keyword evidence="2 5" id="KW-0347">Helicase</keyword>
<reference evidence="6" key="1">
    <citation type="submission" date="2016-10" db="EMBL/GenBank/DDBJ databases">
        <authorList>
            <person name="Varghese N."/>
            <person name="Submissions S."/>
        </authorList>
    </citation>
    <scope>NUCLEOTIDE SEQUENCE [LARGE SCALE GENOMIC DNA]</scope>
    <source>
        <strain evidence="6">DSM 17834</strain>
    </source>
</reference>
<dbReference type="SMART" id="SM00487">
    <property type="entry name" value="DEXDc"/>
    <property type="match status" value="1"/>
</dbReference>
<protein>
    <submittedName>
        <fullName evidence="5">Superfamily II DNA or RNA helicase, SNF2 family</fullName>
    </submittedName>
</protein>
<evidence type="ECO:0000313" key="5">
    <source>
        <dbReference type="EMBL" id="SFQ34873.1"/>
    </source>
</evidence>
<dbReference type="Pfam" id="PF00271">
    <property type="entry name" value="Helicase_C"/>
    <property type="match status" value="1"/>
</dbReference>
<dbReference type="STRING" id="289003.SAMN05216190_1762"/>
<dbReference type="SUPFAM" id="SSF52540">
    <property type="entry name" value="P-loop containing nucleoside triphosphate hydrolases"/>
    <property type="match status" value="2"/>
</dbReference>
<dbReference type="SMART" id="SM00490">
    <property type="entry name" value="HELICc"/>
    <property type="match status" value="1"/>
</dbReference>
<proteinExistence type="predicted"/>
<dbReference type="Proteomes" id="UP000198784">
    <property type="component" value="Unassembled WGS sequence"/>
</dbReference>
<evidence type="ECO:0000313" key="6">
    <source>
        <dbReference type="Proteomes" id="UP000198784"/>
    </source>
</evidence>
<dbReference type="InterPro" id="IPR049730">
    <property type="entry name" value="SNF2/RAD54-like_C"/>
</dbReference>
<feature type="domain" description="Helicase C-terminal" evidence="4">
    <location>
        <begin position="1206"/>
        <end position="1351"/>
    </location>
</feature>
<dbReference type="RefSeq" id="WP_090506151.1">
    <property type="nucleotide sequence ID" value="NZ_FOWX01000076.1"/>
</dbReference>
<evidence type="ECO:0000259" key="4">
    <source>
        <dbReference type="PROSITE" id="PS51194"/>
    </source>
</evidence>
<dbReference type="InterPro" id="IPR014001">
    <property type="entry name" value="Helicase_ATP-bd"/>
</dbReference>
<dbReference type="GO" id="GO:0016787">
    <property type="term" value="F:hydrolase activity"/>
    <property type="evidence" value="ECO:0007669"/>
    <property type="project" value="UniProtKB-KW"/>
</dbReference>
<dbReference type="Pfam" id="PF00176">
    <property type="entry name" value="SNF2-rel_dom"/>
    <property type="match status" value="1"/>
</dbReference>
<evidence type="ECO:0000256" key="2">
    <source>
        <dbReference type="ARBA" id="ARBA00022806"/>
    </source>
</evidence>
<dbReference type="GO" id="GO:0004386">
    <property type="term" value="F:helicase activity"/>
    <property type="evidence" value="ECO:0007669"/>
    <property type="project" value="UniProtKB-KW"/>
</dbReference>
<dbReference type="PANTHER" id="PTHR10799">
    <property type="entry name" value="SNF2/RAD54 HELICASE FAMILY"/>
    <property type="match status" value="1"/>
</dbReference>
<name>A0A1I5XSF7_9PSED</name>
<dbReference type="InterPro" id="IPR027417">
    <property type="entry name" value="P-loop_NTPase"/>
</dbReference>
<feature type="domain" description="Helicase ATP-binding" evidence="3">
    <location>
        <begin position="930"/>
        <end position="1083"/>
    </location>
</feature>
<dbReference type="EMBL" id="FOWX01000076">
    <property type="protein sequence ID" value="SFQ34873.1"/>
    <property type="molecule type" value="Genomic_DNA"/>
</dbReference>